<comment type="caution">
    <text evidence="2">The sequence shown here is derived from an EMBL/GenBank/DDBJ whole genome shotgun (WGS) entry which is preliminary data.</text>
</comment>
<dbReference type="EMBL" id="AGUE01000135">
    <property type="protein sequence ID" value="EHK98868.1"/>
    <property type="molecule type" value="Genomic_DNA"/>
</dbReference>
<evidence type="ECO:0000256" key="1">
    <source>
        <dbReference type="SAM" id="MobiDB-lite"/>
    </source>
</evidence>
<gene>
    <name evidence="2" type="ORF">M7I_5378</name>
</gene>
<feature type="region of interest" description="Disordered" evidence="1">
    <location>
        <begin position="1"/>
        <end position="42"/>
    </location>
</feature>
<evidence type="ECO:0000313" key="2">
    <source>
        <dbReference type="EMBL" id="EHK98868.1"/>
    </source>
</evidence>
<proteinExistence type="predicted"/>
<dbReference type="AlphaFoldDB" id="H0ERQ7"/>
<name>H0ERQ7_GLAL7</name>
<keyword evidence="3" id="KW-1185">Reference proteome</keyword>
<protein>
    <submittedName>
        <fullName evidence="2">Uncharacterized protein</fullName>
    </submittedName>
</protein>
<dbReference type="InParanoid" id="H0ERQ7"/>
<dbReference type="HOGENOM" id="CLU_2622250_0_0_1"/>
<dbReference type="Proteomes" id="UP000005446">
    <property type="component" value="Unassembled WGS sequence"/>
</dbReference>
<accession>H0ERQ7</accession>
<sequence>MILSMLPTGRSQQLRRLFPGTTPKAKSDKAATDTDGSNKARRENVARALCTQLSIAGVKRFPLHTETLEVWERIVKGV</sequence>
<organism evidence="2 3">
    <name type="scientific">Glarea lozoyensis (strain ATCC 74030 / MF5533)</name>
    <dbReference type="NCBI Taxonomy" id="1104152"/>
    <lineage>
        <taxon>Eukaryota</taxon>
        <taxon>Fungi</taxon>
        <taxon>Dikarya</taxon>
        <taxon>Ascomycota</taxon>
        <taxon>Pezizomycotina</taxon>
        <taxon>Leotiomycetes</taxon>
        <taxon>Helotiales</taxon>
        <taxon>Helotiaceae</taxon>
        <taxon>Glarea</taxon>
    </lineage>
</organism>
<reference evidence="2 3" key="1">
    <citation type="journal article" date="2012" name="Eukaryot. Cell">
        <title>Genome sequence of the fungus Glarea lozoyensis: the first genome sequence of a species from the Helotiaceae family.</title>
        <authorList>
            <person name="Youssar L."/>
            <person name="Gruening B.A."/>
            <person name="Erxleben A."/>
            <person name="Guenther S."/>
            <person name="Huettel W."/>
        </authorList>
    </citation>
    <scope>NUCLEOTIDE SEQUENCE [LARGE SCALE GENOMIC DNA]</scope>
    <source>
        <strain evidence="3">ATCC 74030 / MF5533</strain>
    </source>
</reference>
<evidence type="ECO:0000313" key="3">
    <source>
        <dbReference type="Proteomes" id="UP000005446"/>
    </source>
</evidence>
<feature type="compositionally biased region" description="Basic and acidic residues" evidence="1">
    <location>
        <begin position="25"/>
        <end position="42"/>
    </location>
</feature>